<dbReference type="GO" id="GO:0046354">
    <property type="term" value="P:mannan biosynthetic process"/>
    <property type="evidence" value="ECO:0007669"/>
    <property type="project" value="TreeGrafter"/>
</dbReference>
<dbReference type="Proteomes" id="UP000001996">
    <property type="component" value="Unassembled WGS sequence"/>
</dbReference>
<keyword evidence="4" id="KW-0808">Transferase</keyword>
<evidence type="ECO:0000256" key="6">
    <source>
        <dbReference type="ARBA" id="ARBA00022968"/>
    </source>
</evidence>
<dbReference type="GO" id="GO:0000139">
    <property type="term" value="C:Golgi membrane"/>
    <property type="evidence" value="ECO:0007669"/>
    <property type="project" value="UniProtKB-SubCell"/>
</dbReference>
<keyword evidence="6" id="KW-0735">Signal-anchor</keyword>
<evidence type="ECO:0000313" key="11">
    <source>
        <dbReference type="EMBL" id="EDK45227.1"/>
    </source>
</evidence>
<keyword evidence="9" id="KW-0472">Membrane</keyword>
<keyword evidence="12" id="KW-1185">Reference proteome</keyword>
<dbReference type="PANTHER" id="PTHR31646:SF1">
    <property type="entry name" value="ALPHA-1,2-MANNOSYLTRANSFERASE MNN2"/>
    <property type="match status" value="1"/>
</dbReference>
<sequence>MLFRHGLRILAVIVICFVCAHLYTSSNYHIDDLQTLLDQSVISKVDLAPQGGRNRKQTPGNSVLPGHEPPENLHEYPKPKNLKLKDYSLFFDGLESYSILGELIKGKYTTEKAKELFSTTDDFLFSKEYLENVLDIPQDVFESMKDSHHRYVFKHIPSLLRSKGVVTFGNLVRSDEAWSEYEGSSGYVLVGGGKYSWLSYLVIKQIRATGAQLPIELFIASEDEYEEKFCTHIAQEYNAQCNVFDKALAQSLLDRFKIGGYQYKMLALLSSKFENVLYMDSDNFPTKNMDYIFDSELYKQKQMILWPDAWARTTNPKFYDIAEHPVKQNKLRYSKYDIKQAGGEDHLEPLSKYTFANSWFHDFEGALPDPTSETGMFIINKTNHLRTLLLALYYNVFGPDFYYPILTQGSAGEGDKETFIAAATVMDEPWHQTKKQFLWTGYNSAATNKFESKALAHFDPVQSNMEPQPEKVDIVFMHLSYPKFFPDWLVDNHDLVYADSGEHIRMYEAINTNVGYDFDLRVLQLFTESICPNYYGEDGLAIDGETKLEMRKEYMGNYLSYIQADEEKNRERCEKVFIPHLKWLKGSTKTFI</sequence>
<dbReference type="Pfam" id="PF11051">
    <property type="entry name" value="Mannosyl_trans3"/>
    <property type="match status" value="1"/>
</dbReference>
<dbReference type="PANTHER" id="PTHR31646">
    <property type="entry name" value="ALPHA-1,2-MANNOSYLTRANSFERASE MNN2"/>
    <property type="match status" value="1"/>
</dbReference>
<keyword evidence="7" id="KW-1133">Transmembrane helix</keyword>
<evidence type="ECO:0000256" key="2">
    <source>
        <dbReference type="ARBA" id="ARBA00004922"/>
    </source>
</evidence>
<protein>
    <recommendedName>
        <fullName evidence="13">Alpha-1,2-mannosyltransferase MNN2</fullName>
    </recommendedName>
</protein>
<dbReference type="GeneID" id="5232789"/>
<dbReference type="STRING" id="379508.A5E1B9"/>
<comment type="subcellular location">
    <subcellularLocation>
        <location evidence="1">Golgi apparatus membrane</location>
        <topology evidence="1">Single-pass type II membrane protein</topology>
    </subcellularLocation>
</comment>
<dbReference type="InParanoid" id="A5E1B9"/>
<dbReference type="VEuPathDB" id="FungiDB:LELG_03406"/>
<evidence type="ECO:0008006" key="13">
    <source>
        <dbReference type="Google" id="ProtNLM"/>
    </source>
</evidence>
<evidence type="ECO:0000256" key="10">
    <source>
        <dbReference type="SAM" id="MobiDB-lite"/>
    </source>
</evidence>
<proteinExistence type="inferred from homology"/>
<feature type="region of interest" description="Disordered" evidence="10">
    <location>
        <begin position="48"/>
        <end position="77"/>
    </location>
</feature>
<keyword evidence="5" id="KW-0812">Transmembrane</keyword>
<evidence type="ECO:0000256" key="3">
    <source>
        <dbReference type="ARBA" id="ARBA00009105"/>
    </source>
</evidence>
<accession>A5E1B9</accession>
<dbReference type="InterPro" id="IPR029044">
    <property type="entry name" value="Nucleotide-diphossugar_trans"/>
</dbReference>
<dbReference type="HOGENOM" id="CLU_013298_2_0_1"/>
<reference evidence="11 12" key="1">
    <citation type="journal article" date="2009" name="Nature">
        <title>Evolution of pathogenicity and sexual reproduction in eight Candida genomes.</title>
        <authorList>
            <person name="Butler G."/>
            <person name="Rasmussen M.D."/>
            <person name="Lin M.F."/>
            <person name="Santos M.A."/>
            <person name="Sakthikumar S."/>
            <person name="Munro C.A."/>
            <person name="Rheinbay E."/>
            <person name="Grabherr M."/>
            <person name="Forche A."/>
            <person name="Reedy J.L."/>
            <person name="Agrafioti I."/>
            <person name="Arnaud M.B."/>
            <person name="Bates S."/>
            <person name="Brown A.J."/>
            <person name="Brunke S."/>
            <person name="Costanzo M.C."/>
            <person name="Fitzpatrick D.A."/>
            <person name="de Groot P.W."/>
            <person name="Harris D."/>
            <person name="Hoyer L.L."/>
            <person name="Hube B."/>
            <person name="Klis F.M."/>
            <person name="Kodira C."/>
            <person name="Lennard N."/>
            <person name="Logue M.E."/>
            <person name="Martin R."/>
            <person name="Neiman A.M."/>
            <person name="Nikolaou E."/>
            <person name="Quail M.A."/>
            <person name="Quinn J."/>
            <person name="Santos M.C."/>
            <person name="Schmitzberger F.F."/>
            <person name="Sherlock G."/>
            <person name="Shah P."/>
            <person name="Silverstein K.A."/>
            <person name="Skrzypek M.S."/>
            <person name="Soll D."/>
            <person name="Staggs R."/>
            <person name="Stansfield I."/>
            <person name="Stumpf M.P."/>
            <person name="Sudbery P.E."/>
            <person name="Srikantha T."/>
            <person name="Zeng Q."/>
            <person name="Berman J."/>
            <person name="Berriman M."/>
            <person name="Heitman J."/>
            <person name="Gow N.A."/>
            <person name="Lorenz M.C."/>
            <person name="Birren B.W."/>
            <person name="Kellis M."/>
            <person name="Cuomo C.A."/>
        </authorList>
    </citation>
    <scope>NUCLEOTIDE SEQUENCE [LARGE SCALE GENOMIC DNA]</scope>
    <source>
        <strain evidence="12">ATCC 11503 / BCRC 21390 / CBS 2605 / JCM 1781 / NBRC 1676 / NRRL YB-4239</strain>
    </source>
</reference>
<evidence type="ECO:0000256" key="4">
    <source>
        <dbReference type="ARBA" id="ARBA00022679"/>
    </source>
</evidence>
<feature type="compositionally biased region" description="Basic and acidic residues" evidence="10">
    <location>
        <begin position="68"/>
        <end position="77"/>
    </location>
</feature>
<dbReference type="OrthoDB" id="430354at2759"/>
<keyword evidence="8" id="KW-0333">Golgi apparatus</keyword>
<comment type="similarity">
    <text evidence="3">Belongs to the MNN1/MNT family.</text>
</comment>
<evidence type="ECO:0000256" key="5">
    <source>
        <dbReference type="ARBA" id="ARBA00022692"/>
    </source>
</evidence>
<name>A5E1B9_LODEL</name>
<gene>
    <name evidence="11" type="ORF">LELG_03406</name>
</gene>
<dbReference type="AlphaFoldDB" id="A5E1B9"/>
<dbReference type="OMA" id="YQYKMLA"/>
<comment type="pathway">
    <text evidence="2">Protein modification; protein glycosylation.</text>
</comment>
<evidence type="ECO:0000256" key="8">
    <source>
        <dbReference type="ARBA" id="ARBA00023034"/>
    </source>
</evidence>
<organism evidence="11 12">
    <name type="scientific">Lodderomyces elongisporus (strain ATCC 11503 / CBS 2605 / JCM 1781 / NBRC 1676 / NRRL YB-4239)</name>
    <name type="common">Yeast</name>
    <name type="synonym">Saccharomyces elongisporus</name>
    <dbReference type="NCBI Taxonomy" id="379508"/>
    <lineage>
        <taxon>Eukaryota</taxon>
        <taxon>Fungi</taxon>
        <taxon>Dikarya</taxon>
        <taxon>Ascomycota</taxon>
        <taxon>Saccharomycotina</taxon>
        <taxon>Pichiomycetes</taxon>
        <taxon>Debaryomycetaceae</taxon>
        <taxon>Candida/Lodderomyces clade</taxon>
        <taxon>Lodderomyces</taxon>
    </lineage>
</organism>
<evidence type="ECO:0000256" key="7">
    <source>
        <dbReference type="ARBA" id="ARBA00022989"/>
    </source>
</evidence>
<evidence type="ECO:0000313" key="12">
    <source>
        <dbReference type="Proteomes" id="UP000001996"/>
    </source>
</evidence>
<dbReference type="EMBL" id="CH981527">
    <property type="protein sequence ID" value="EDK45227.1"/>
    <property type="molecule type" value="Genomic_DNA"/>
</dbReference>
<dbReference type="SUPFAM" id="SSF53448">
    <property type="entry name" value="Nucleotide-diphospho-sugar transferases"/>
    <property type="match status" value="1"/>
</dbReference>
<dbReference type="eggNOG" id="ENOG502RGFY">
    <property type="taxonomic scope" value="Eukaryota"/>
</dbReference>
<evidence type="ECO:0000256" key="1">
    <source>
        <dbReference type="ARBA" id="ARBA00004323"/>
    </source>
</evidence>
<dbReference type="KEGG" id="lel:PVL30_002902"/>
<dbReference type="UniPathway" id="UPA00378"/>
<dbReference type="GO" id="GO:0000026">
    <property type="term" value="F:alpha-1,2-mannosyltransferase activity"/>
    <property type="evidence" value="ECO:0007669"/>
    <property type="project" value="TreeGrafter"/>
</dbReference>
<dbReference type="InterPro" id="IPR022751">
    <property type="entry name" value="Alpha_mannosyltransferase"/>
</dbReference>
<evidence type="ECO:0000256" key="9">
    <source>
        <dbReference type="ARBA" id="ARBA00023136"/>
    </source>
</evidence>